<dbReference type="HOGENOM" id="CLU_3396837_0_0_9"/>
<accession>I0JNN7</accession>
<dbReference type="STRING" id="866895.HBHAL_3413"/>
<sequence length="31" mass="3827">MLFSGLYKKEDIELQKARNFIQKHLCLQKFR</sequence>
<protein>
    <submittedName>
        <fullName evidence="1">Uncharacterized protein</fullName>
    </submittedName>
</protein>
<evidence type="ECO:0000313" key="1">
    <source>
        <dbReference type="EMBL" id="CCG45757.1"/>
    </source>
</evidence>
<dbReference type="Proteomes" id="UP000007397">
    <property type="component" value="Chromosome"/>
</dbReference>
<organism evidence="1 2">
    <name type="scientific">Halobacillus halophilus (strain ATCC 35676 / DSM 2266 / JCM 20832 / KCTC 3685 / LMG 17431 / NBRC 102448 / NCIMB 2269)</name>
    <name type="common">Sporosarcina halophila</name>
    <dbReference type="NCBI Taxonomy" id="866895"/>
    <lineage>
        <taxon>Bacteria</taxon>
        <taxon>Bacillati</taxon>
        <taxon>Bacillota</taxon>
        <taxon>Bacilli</taxon>
        <taxon>Bacillales</taxon>
        <taxon>Bacillaceae</taxon>
        <taxon>Halobacillus</taxon>
    </lineage>
</organism>
<gene>
    <name evidence="1" type="ordered locus">HBHAL_3413</name>
</gene>
<keyword evidence="2" id="KW-1185">Reference proteome</keyword>
<reference evidence="1 2" key="1">
    <citation type="journal article" date="2013" name="Environ. Microbiol.">
        <title>Chloride and organic osmolytes: a hybrid strategy to cope with elevated salinities by the moderately halophilic, chloride-dependent bacterium Halobacillus halophilus.</title>
        <authorList>
            <person name="Saum S.H."/>
            <person name="Pfeiffer F."/>
            <person name="Palm P."/>
            <person name="Rampp M."/>
            <person name="Schuster S.C."/>
            <person name="Muller V."/>
            <person name="Oesterhelt D."/>
        </authorList>
    </citation>
    <scope>NUCLEOTIDE SEQUENCE [LARGE SCALE GENOMIC DNA]</scope>
    <source>
        <strain evidence="2">ATCC 35676 / DSM 2266 / JCM 20832 / KCTC 3685 / LMG 17431 / NBRC 102448 / NCIMB 2269</strain>
    </source>
</reference>
<dbReference type="EMBL" id="HE717023">
    <property type="protein sequence ID" value="CCG45757.1"/>
    <property type="molecule type" value="Genomic_DNA"/>
</dbReference>
<dbReference type="KEGG" id="hhd:HBHAL_3413"/>
<dbReference type="AlphaFoldDB" id="I0JNN7"/>
<proteinExistence type="predicted"/>
<evidence type="ECO:0000313" key="2">
    <source>
        <dbReference type="Proteomes" id="UP000007397"/>
    </source>
</evidence>
<name>I0JNN7_HALH3</name>